<sequence length="78" mass="8978">MSKLPSLTSQEIIQILEKKGFYLKRSKGSHKIFYNPKTKKLVVVPFHKKELPKGTLLEILKQAGISREEITEILKKSL</sequence>
<dbReference type="GO" id="GO:0016787">
    <property type="term" value="F:hydrolase activity"/>
    <property type="evidence" value="ECO:0007669"/>
    <property type="project" value="UniProtKB-KW"/>
</dbReference>
<protein>
    <submittedName>
        <fullName evidence="8">Addiction module toxin, HicA family</fullName>
    </submittedName>
</protein>
<dbReference type="GO" id="GO:0003729">
    <property type="term" value="F:mRNA binding"/>
    <property type="evidence" value="ECO:0007669"/>
    <property type="project" value="InterPro"/>
</dbReference>
<evidence type="ECO:0000256" key="5">
    <source>
        <dbReference type="ARBA" id="ARBA00022801"/>
    </source>
</evidence>
<proteinExistence type="inferred from homology"/>
<dbReference type="InterPro" id="IPR038570">
    <property type="entry name" value="HicA_sf"/>
</dbReference>
<accession>A0A7V5XH33</accession>
<dbReference type="PANTHER" id="PTHR34873:SF3">
    <property type="entry name" value="ADDICTION MODULE TOXIN, HICA FAMILY"/>
    <property type="match status" value="1"/>
</dbReference>
<dbReference type="Gene3D" id="3.30.920.30">
    <property type="entry name" value="Hypothetical protein"/>
    <property type="match status" value="1"/>
</dbReference>
<reference evidence="8" key="1">
    <citation type="journal article" date="2020" name="mSystems">
        <title>Genome- and Community-Level Interaction Insights into Carbon Utilization and Element Cycling Functions of Hydrothermarchaeota in Hydrothermal Sediment.</title>
        <authorList>
            <person name="Zhou Z."/>
            <person name="Liu Y."/>
            <person name="Xu W."/>
            <person name="Pan J."/>
            <person name="Luo Z.H."/>
            <person name="Li M."/>
        </authorList>
    </citation>
    <scope>NUCLEOTIDE SEQUENCE [LARGE SCALE GENOMIC DNA]</scope>
    <source>
        <strain evidence="8">SpSt-106</strain>
    </source>
</reference>
<evidence type="ECO:0000256" key="2">
    <source>
        <dbReference type="ARBA" id="ARBA00022649"/>
    </source>
</evidence>
<dbReference type="AlphaFoldDB" id="A0A7V5XH33"/>
<comment type="similarity">
    <text evidence="1">Belongs to the HicA mRNA interferase family.</text>
</comment>
<evidence type="ECO:0000313" key="8">
    <source>
        <dbReference type="EMBL" id="HHQ16354.1"/>
    </source>
</evidence>
<dbReference type="SUPFAM" id="SSF54786">
    <property type="entry name" value="YcfA/nrd intein domain"/>
    <property type="match status" value="1"/>
</dbReference>
<organism evidence="8">
    <name type="scientific">Thermodesulfobacterium geofontis</name>
    <dbReference type="NCBI Taxonomy" id="1295609"/>
    <lineage>
        <taxon>Bacteria</taxon>
        <taxon>Pseudomonadati</taxon>
        <taxon>Thermodesulfobacteriota</taxon>
        <taxon>Thermodesulfobacteria</taxon>
        <taxon>Thermodesulfobacteriales</taxon>
        <taxon>Thermodesulfobacteriaceae</taxon>
        <taxon>Thermodesulfobacterium</taxon>
    </lineage>
</organism>
<dbReference type="EMBL" id="DRWR01000105">
    <property type="protein sequence ID" value="HHQ16354.1"/>
    <property type="molecule type" value="Genomic_DNA"/>
</dbReference>
<keyword evidence="3" id="KW-0540">Nuclease</keyword>
<evidence type="ECO:0000256" key="3">
    <source>
        <dbReference type="ARBA" id="ARBA00022722"/>
    </source>
</evidence>
<keyword evidence="2" id="KW-1277">Toxin-antitoxin system</keyword>
<keyword evidence="6" id="KW-0694">RNA-binding</keyword>
<dbReference type="InterPro" id="IPR012933">
    <property type="entry name" value="HicA_mRNA_interferase"/>
</dbReference>
<dbReference type="GO" id="GO:0004519">
    <property type="term" value="F:endonuclease activity"/>
    <property type="evidence" value="ECO:0007669"/>
    <property type="project" value="UniProtKB-KW"/>
</dbReference>
<evidence type="ECO:0000256" key="1">
    <source>
        <dbReference type="ARBA" id="ARBA00006620"/>
    </source>
</evidence>
<dbReference type="PANTHER" id="PTHR34873">
    <property type="entry name" value="SSR1766 PROTEIN"/>
    <property type="match status" value="1"/>
</dbReference>
<evidence type="ECO:0000256" key="6">
    <source>
        <dbReference type="ARBA" id="ARBA00022884"/>
    </source>
</evidence>
<gene>
    <name evidence="8" type="ORF">ENM15_06035</name>
</gene>
<evidence type="ECO:0000256" key="4">
    <source>
        <dbReference type="ARBA" id="ARBA00022759"/>
    </source>
</evidence>
<keyword evidence="5" id="KW-0378">Hydrolase</keyword>
<keyword evidence="4" id="KW-0255">Endonuclease</keyword>
<comment type="caution">
    <text evidence="8">The sequence shown here is derived from an EMBL/GenBank/DDBJ whole genome shotgun (WGS) entry which is preliminary data.</text>
</comment>
<keyword evidence="7" id="KW-0346">Stress response</keyword>
<evidence type="ECO:0000256" key="7">
    <source>
        <dbReference type="ARBA" id="ARBA00023016"/>
    </source>
</evidence>
<dbReference type="Pfam" id="PF07927">
    <property type="entry name" value="HicA_toxin"/>
    <property type="match status" value="1"/>
</dbReference>
<name>A0A7V5XH33_9BACT</name>